<keyword evidence="2" id="KW-0472">Membrane</keyword>
<dbReference type="EMBL" id="JABFRW010000007">
    <property type="protein sequence ID" value="NOT32651.1"/>
    <property type="molecule type" value="Genomic_DNA"/>
</dbReference>
<dbReference type="InterPro" id="IPR038731">
    <property type="entry name" value="RgtA/B/C-like"/>
</dbReference>
<evidence type="ECO:0000259" key="3">
    <source>
        <dbReference type="Pfam" id="PF13231"/>
    </source>
</evidence>
<proteinExistence type="predicted"/>
<gene>
    <name evidence="4" type="ORF">HOP12_00600</name>
</gene>
<dbReference type="AlphaFoldDB" id="A0A849SDU3"/>
<accession>A0A849SDU3</accession>
<feature type="transmembrane region" description="Helical" evidence="2">
    <location>
        <begin position="146"/>
        <end position="162"/>
    </location>
</feature>
<feature type="transmembrane region" description="Helical" evidence="2">
    <location>
        <begin position="251"/>
        <end position="272"/>
    </location>
</feature>
<feature type="transmembrane region" description="Helical" evidence="2">
    <location>
        <begin position="204"/>
        <end position="231"/>
    </location>
</feature>
<organism evidence="4 5">
    <name type="scientific">Eiseniibacteriota bacterium</name>
    <dbReference type="NCBI Taxonomy" id="2212470"/>
    <lineage>
        <taxon>Bacteria</taxon>
        <taxon>Candidatus Eiseniibacteriota</taxon>
    </lineage>
</organism>
<feature type="transmembrane region" description="Helical" evidence="2">
    <location>
        <begin position="168"/>
        <end position="192"/>
    </location>
</feature>
<comment type="caution">
    <text evidence="4">The sequence shown here is derived from an EMBL/GenBank/DDBJ whole genome shotgun (WGS) entry which is preliminary data.</text>
</comment>
<sequence length="550" mass="59781">MTLERLFRVLVWALALVAAASFLFLAAHRVPYPLELDYIEGALLDHVARLAAGQSIFVEPSMNFITLAYMPGYTALCALVAQVTGVEFWVPRAISLLSMLLLALLVVRVIRRETGDTTLGVAGAGLLLAAYGVTGGHYDVGRADSLMLLLAFGGLAMLRLTNGMTGAIGAGLLLTAAFFTKQHAVWFVIAALMHLLVSDRMRLWPFLAVVLLGCGGGYFVLSAWLGPWFQFFTWEVPSHWSTVSHVRILNYLGRGMVGTFGVLTTGVLASLALPDRPWRGPSGLWYWAGLGGLATGLMATLDPDAFRHVLNPSVVALSILGPLALHSTLHHVATWPGQRRGSRPALLWVLLALQFLPLYYSARGHLPRSDAQQTRTDFIEKIRGYPGRVLMLYHGSYTRIAGKGTTFQQIALDDIIRARGNRLLRDDPTFMDRVFAPMMAGSDRPVIITDVRLDHSGIESRAYWQRIAPSYVLVDSLRQLGARLNPVDGNHWTPRFVYAPPEKLGAFPDYRGPGPAAADSSTQGFSTDGDPEAGNEAGSTESGDAGSAGR</sequence>
<protein>
    <recommendedName>
        <fullName evidence="3">Glycosyltransferase RgtA/B/C/D-like domain-containing protein</fullName>
    </recommendedName>
</protein>
<dbReference type="Proteomes" id="UP000580839">
    <property type="component" value="Unassembled WGS sequence"/>
</dbReference>
<evidence type="ECO:0000313" key="5">
    <source>
        <dbReference type="Proteomes" id="UP000580839"/>
    </source>
</evidence>
<keyword evidence="2" id="KW-0812">Transmembrane</keyword>
<feature type="transmembrane region" description="Helical" evidence="2">
    <location>
        <begin position="345"/>
        <end position="362"/>
    </location>
</feature>
<dbReference type="Pfam" id="PF13231">
    <property type="entry name" value="PMT_2"/>
    <property type="match status" value="1"/>
</dbReference>
<evidence type="ECO:0000256" key="2">
    <source>
        <dbReference type="SAM" id="Phobius"/>
    </source>
</evidence>
<feature type="domain" description="Glycosyltransferase RgtA/B/C/D-like" evidence="3">
    <location>
        <begin position="71"/>
        <end position="205"/>
    </location>
</feature>
<reference evidence="4 5" key="1">
    <citation type="submission" date="2020-04" db="EMBL/GenBank/DDBJ databases">
        <title>Metagenomic profiling of ammonia- and methane-oxidizing microorganisms in a Dutch drinking water treatment plant.</title>
        <authorList>
            <person name="Poghosyan L."/>
            <person name="Leucker S."/>
        </authorList>
    </citation>
    <scope>NUCLEOTIDE SEQUENCE [LARGE SCALE GENOMIC DNA]</scope>
    <source>
        <strain evidence="4">S-RSF-IL-03</strain>
    </source>
</reference>
<feature type="transmembrane region" description="Helical" evidence="2">
    <location>
        <begin position="313"/>
        <end position="333"/>
    </location>
</feature>
<feature type="region of interest" description="Disordered" evidence="1">
    <location>
        <begin position="507"/>
        <end position="550"/>
    </location>
</feature>
<feature type="transmembrane region" description="Helical" evidence="2">
    <location>
        <begin position="117"/>
        <end position="134"/>
    </location>
</feature>
<name>A0A849SDU3_UNCEI</name>
<feature type="transmembrane region" description="Helical" evidence="2">
    <location>
        <begin position="93"/>
        <end position="111"/>
    </location>
</feature>
<keyword evidence="2" id="KW-1133">Transmembrane helix</keyword>
<feature type="transmembrane region" description="Helical" evidence="2">
    <location>
        <begin position="284"/>
        <end position="301"/>
    </location>
</feature>
<evidence type="ECO:0000313" key="4">
    <source>
        <dbReference type="EMBL" id="NOT32651.1"/>
    </source>
</evidence>
<evidence type="ECO:0000256" key="1">
    <source>
        <dbReference type="SAM" id="MobiDB-lite"/>
    </source>
</evidence>